<evidence type="ECO:0000256" key="1">
    <source>
        <dbReference type="SAM" id="Phobius"/>
    </source>
</evidence>
<protein>
    <recommendedName>
        <fullName evidence="4">DUF3325 domain-containing protein</fullName>
    </recommendedName>
</protein>
<dbReference type="EMBL" id="PPSX01000010">
    <property type="protein sequence ID" value="RZQ54704.1"/>
    <property type="molecule type" value="Genomic_DNA"/>
</dbReference>
<comment type="caution">
    <text evidence="2">The sequence shown here is derived from an EMBL/GenBank/DDBJ whole genome shotgun (WGS) entry which is preliminary data.</text>
</comment>
<keyword evidence="1" id="KW-0472">Membrane</keyword>
<sequence length="107" mass="11707">MFVMLILISLMFAGLSVYCFCKANYCACNKAGQCDNPINLFWLGTILAALTSLAFSCFALHTEQGTILWLIMMTSCQLGAVLSAKWQALTRSETPKLKDETLTGGIN</sequence>
<feature type="transmembrane region" description="Helical" evidence="1">
    <location>
        <begin position="67"/>
        <end position="88"/>
    </location>
</feature>
<evidence type="ECO:0000313" key="2">
    <source>
        <dbReference type="EMBL" id="RZQ54704.1"/>
    </source>
</evidence>
<dbReference type="Proteomes" id="UP000291338">
    <property type="component" value="Unassembled WGS sequence"/>
</dbReference>
<name>A0A4Q7IQV0_9GAMM</name>
<proteinExistence type="predicted"/>
<organism evidence="2 3">
    <name type="scientific">Pseudoalteromonas phenolica</name>
    <dbReference type="NCBI Taxonomy" id="161398"/>
    <lineage>
        <taxon>Bacteria</taxon>
        <taxon>Pseudomonadati</taxon>
        <taxon>Pseudomonadota</taxon>
        <taxon>Gammaproteobacteria</taxon>
        <taxon>Alteromonadales</taxon>
        <taxon>Pseudoalteromonadaceae</taxon>
        <taxon>Pseudoalteromonas</taxon>
    </lineage>
</organism>
<feature type="transmembrane region" description="Helical" evidence="1">
    <location>
        <begin position="40"/>
        <end position="60"/>
    </location>
</feature>
<dbReference type="AlphaFoldDB" id="A0A4Q7IQV0"/>
<accession>A0A4Q7IQV0</accession>
<evidence type="ECO:0008006" key="4">
    <source>
        <dbReference type="Google" id="ProtNLM"/>
    </source>
</evidence>
<reference evidence="2 3" key="1">
    <citation type="submission" date="2018-01" db="EMBL/GenBank/DDBJ databases">
        <title>Co-occurrence of chitin degradation, pigmentation and bioactivity in marine Pseudoalteromonas.</title>
        <authorList>
            <person name="Paulsen S."/>
            <person name="Gram L."/>
            <person name="Machado H."/>
        </authorList>
    </citation>
    <scope>NUCLEOTIDE SEQUENCE [LARGE SCALE GENOMIC DNA]</scope>
    <source>
        <strain evidence="2 3">S3898</strain>
    </source>
</reference>
<dbReference type="RefSeq" id="WP_130254002.1">
    <property type="nucleotide sequence ID" value="NZ_PPSX01000010.1"/>
</dbReference>
<gene>
    <name evidence="2" type="ORF">C1E23_02165</name>
</gene>
<evidence type="ECO:0000313" key="3">
    <source>
        <dbReference type="Proteomes" id="UP000291338"/>
    </source>
</evidence>
<keyword evidence="1" id="KW-0812">Transmembrane</keyword>
<keyword evidence="1" id="KW-1133">Transmembrane helix</keyword>